<dbReference type="EMBL" id="JBBMEW010000009">
    <property type="protein sequence ID" value="MEQ2527429.1"/>
    <property type="molecule type" value="Genomic_DNA"/>
</dbReference>
<comment type="caution">
    <text evidence="1">The sequence shown here is derived from an EMBL/GenBank/DDBJ whole genome shotgun (WGS) entry which is preliminary data.</text>
</comment>
<keyword evidence="1" id="KW-0067">ATP-binding</keyword>
<protein>
    <submittedName>
        <fullName evidence="1">ATP-binding protein</fullName>
    </submittedName>
</protein>
<evidence type="ECO:0000313" key="1">
    <source>
        <dbReference type="EMBL" id="MEQ2527429.1"/>
    </source>
</evidence>
<evidence type="ECO:0000313" key="2">
    <source>
        <dbReference type="Proteomes" id="UP001439875"/>
    </source>
</evidence>
<reference evidence="1" key="1">
    <citation type="submission" date="2024-03" db="EMBL/GenBank/DDBJ databases">
        <title>Human intestinal bacterial collection.</title>
        <authorList>
            <person name="Pauvert C."/>
            <person name="Hitch T.C.A."/>
            <person name="Clavel T."/>
        </authorList>
    </citation>
    <scope>NUCLEOTIDE SEQUENCE</scope>
    <source>
        <strain evidence="1">CLA-AA-H227</strain>
    </source>
</reference>
<gene>
    <name evidence="1" type="ORF">WMO40_12005</name>
</gene>
<organism evidence="1 2">
    <name type="scientific">Robertmurraya yapensis</name>
    <name type="common">ex Hitch et al 2024</name>
    <dbReference type="NCBI Taxonomy" id="3133160"/>
    <lineage>
        <taxon>Bacteria</taxon>
        <taxon>Bacillati</taxon>
        <taxon>Bacillota</taxon>
        <taxon>Bacilli</taxon>
        <taxon>Bacillales</taxon>
        <taxon>Bacillaceae</taxon>
        <taxon>Robertmurraya</taxon>
    </lineage>
</organism>
<keyword evidence="2" id="KW-1185">Reference proteome</keyword>
<accession>A0ACC6SBP3</accession>
<keyword evidence="1" id="KW-0547">Nucleotide-binding</keyword>
<proteinExistence type="predicted"/>
<sequence>MKKLSIKLGILFFIIIFGLLTSMFFFLHKGIADNRVEEELGALEARGNSHTVVLEKHFTQETIDHVVLMESETTTDVVIVGTDGEVLGASASVQKFEKYLQIQSEAKVLEDDWQNEPYIATVSPIETSGQVKGYVFMFENTKSVHSLMESLNEHFLLASWVSVFFTVIIIIFLSKGITKPLLKMKEATYQISKGDFSVSLPITSKDELGDLANSIETLATELSYLKEQRNEFLASISHELRTPLTYIKGYTDIVSKRNLNDEERSKYLNIIKEETDRLASLIKELFDLAQMDQNTFVIEKERIQLSPFLERLKEKLTPAFKQKFELKCEPNVEAIADPVKLEQILVNLLDNARKYSAEDSTVKLEAWKNRYSTHIVVADNGKGIPEKDLPYIFNRFYRVDKSRTRALGGTGLGLAIVQELVHAHGGDIKVTSIEHHGTKFEIILKGNER</sequence>
<dbReference type="Proteomes" id="UP001439875">
    <property type="component" value="Unassembled WGS sequence"/>
</dbReference>
<name>A0ACC6SBP3_9BACI</name>